<reference evidence="6" key="1">
    <citation type="submission" date="2018-05" db="EMBL/GenBank/DDBJ databases">
        <authorList>
            <person name="Lanie J.A."/>
            <person name="Ng W.-L."/>
            <person name="Kazmierczak K.M."/>
            <person name="Andrzejewski T.M."/>
            <person name="Davidsen T.M."/>
            <person name="Wayne K.J."/>
            <person name="Tettelin H."/>
            <person name="Glass J.I."/>
            <person name="Rusch D."/>
            <person name="Podicherti R."/>
            <person name="Tsui H.-C.T."/>
            <person name="Winkler M.E."/>
        </authorList>
    </citation>
    <scope>NUCLEOTIDE SEQUENCE</scope>
</reference>
<proteinExistence type="inferred from homology"/>
<accession>A0A382HJI0</accession>
<dbReference type="InterPro" id="IPR025110">
    <property type="entry name" value="AMP-bd_C"/>
</dbReference>
<dbReference type="GO" id="GO:0006631">
    <property type="term" value="P:fatty acid metabolic process"/>
    <property type="evidence" value="ECO:0007669"/>
    <property type="project" value="UniProtKB-KW"/>
</dbReference>
<evidence type="ECO:0000256" key="3">
    <source>
        <dbReference type="ARBA" id="ARBA00022832"/>
    </source>
</evidence>
<evidence type="ECO:0000313" key="6">
    <source>
        <dbReference type="EMBL" id="SVB87460.1"/>
    </source>
</evidence>
<feature type="non-terminal residue" evidence="6">
    <location>
        <position position="1"/>
    </location>
</feature>
<dbReference type="AlphaFoldDB" id="A0A382HJI0"/>
<keyword evidence="4" id="KW-0443">Lipid metabolism</keyword>
<sequence>GGENIPVAEVEELLYHHPAIQDVAIVAMPDERLGERGCAFTTLKAGQCLTFVEMIAHLEDQKLTRNYLPERLEVIDQMPRTPSGKIQKFRLREMARSLSATTE</sequence>
<dbReference type="EMBL" id="UINC01061656">
    <property type="protein sequence ID" value="SVB87460.1"/>
    <property type="molecule type" value="Genomic_DNA"/>
</dbReference>
<evidence type="ECO:0000256" key="4">
    <source>
        <dbReference type="ARBA" id="ARBA00023098"/>
    </source>
</evidence>
<organism evidence="6">
    <name type="scientific">marine metagenome</name>
    <dbReference type="NCBI Taxonomy" id="408172"/>
    <lineage>
        <taxon>unclassified sequences</taxon>
        <taxon>metagenomes</taxon>
        <taxon>ecological metagenomes</taxon>
    </lineage>
</organism>
<dbReference type="GO" id="GO:0016874">
    <property type="term" value="F:ligase activity"/>
    <property type="evidence" value="ECO:0007669"/>
    <property type="project" value="UniProtKB-KW"/>
</dbReference>
<dbReference type="Pfam" id="PF13193">
    <property type="entry name" value="AMP-binding_C"/>
    <property type="match status" value="1"/>
</dbReference>
<dbReference type="InterPro" id="IPR045851">
    <property type="entry name" value="AMP-bd_C_sf"/>
</dbReference>
<evidence type="ECO:0000256" key="1">
    <source>
        <dbReference type="ARBA" id="ARBA00006432"/>
    </source>
</evidence>
<dbReference type="PANTHER" id="PTHR43859">
    <property type="entry name" value="ACYL-ACTIVATING ENZYME"/>
    <property type="match status" value="1"/>
</dbReference>
<dbReference type="SUPFAM" id="SSF56801">
    <property type="entry name" value="Acetyl-CoA synthetase-like"/>
    <property type="match status" value="1"/>
</dbReference>
<keyword evidence="3" id="KW-0276">Fatty acid metabolism</keyword>
<dbReference type="PANTHER" id="PTHR43859:SF4">
    <property type="entry name" value="BUTANOATE--COA LIGASE AAE1-RELATED"/>
    <property type="match status" value="1"/>
</dbReference>
<gene>
    <name evidence="6" type="ORF">METZ01_LOCUS240314</name>
</gene>
<dbReference type="Gene3D" id="3.30.300.30">
    <property type="match status" value="1"/>
</dbReference>
<name>A0A382HJI0_9ZZZZ</name>
<keyword evidence="2" id="KW-0436">Ligase</keyword>
<protein>
    <recommendedName>
        <fullName evidence="5">AMP-binding enzyme C-terminal domain-containing protein</fullName>
    </recommendedName>
</protein>
<evidence type="ECO:0000259" key="5">
    <source>
        <dbReference type="Pfam" id="PF13193"/>
    </source>
</evidence>
<feature type="domain" description="AMP-binding enzyme C-terminal" evidence="5">
    <location>
        <begin position="9"/>
        <end position="85"/>
    </location>
</feature>
<comment type="similarity">
    <text evidence="1">Belongs to the ATP-dependent AMP-binding enzyme family.</text>
</comment>
<evidence type="ECO:0000256" key="2">
    <source>
        <dbReference type="ARBA" id="ARBA00022598"/>
    </source>
</evidence>